<protein>
    <submittedName>
        <fullName evidence="1">Uncharacterized protein</fullName>
    </submittedName>
</protein>
<organism evidence="1 2">
    <name type="scientific">Agromyces protaetiae</name>
    <dbReference type="NCBI Taxonomy" id="2509455"/>
    <lineage>
        <taxon>Bacteria</taxon>
        <taxon>Bacillati</taxon>
        <taxon>Actinomycetota</taxon>
        <taxon>Actinomycetes</taxon>
        <taxon>Micrococcales</taxon>
        <taxon>Microbacteriaceae</taxon>
        <taxon>Agromyces</taxon>
    </lineage>
</organism>
<dbReference type="OrthoDB" id="2988509at2"/>
<evidence type="ECO:0000313" key="1">
    <source>
        <dbReference type="EMBL" id="QAY73073.1"/>
    </source>
</evidence>
<name>A0A4P6FDK1_9MICO</name>
<dbReference type="Proteomes" id="UP000291259">
    <property type="component" value="Chromosome"/>
</dbReference>
<dbReference type="KEGG" id="agf:ET445_06630"/>
<dbReference type="AlphaFoldDB" id="A0A4P6FDK1"/>
<sequence length="427" mass="48074">MTDEEIAARTPDDGLSEEATELQTRCIDAGLDVTFRRRYEGEPYEEFLAIIEFPAGRGTRAVGVEERYFPALLAHAFEKVRFLDEYAAFIDAAGTIEAAIPPTRASVVRLSSLPGVIREDGEPTSDEEELLFGRRDAPWHLEIPDPSSTVVLAFGTPSDLGQALLPARETLQIRGVPSASHDESLEALEKYANRLAFDLDVVFGARFRIPRRRRLRREAREVSAHDSVAFPRNDYALEPLRLYHYGREADGLPLLEFLAYYQAVEYFFPFFAREQTMNDVRSTLKHPRFNPNDDKQVGKLISLAAQGRGQQSEREQLRTTIRSCVGEADLREYVEADQDRLEALTAKKQSIRGVKSVRFENGADDIRDQLADRIYAIRCRIVHSKQDGGGYDEVLLPGTREADALSADINVLQFVAQRVLIARAARA</sequence>
<keyword evidence="2" id="KW-1185">Reference proteome</keyword>
<proteinExistence type="predicted"/>
<dbReference type="RefSeq" id="WP_129189972.1">
    <property type="nucleotide sequence ID" value="NZ_CP035491.1"/>
</dbReference>
<accession>A0A4P6FDK1</accession>
<evidence type="ECO:0000313" key="2">
    <source>
        <dbReference type="Proteomes" id="UP000291259"/>
    </source>
</evidence>
<dbReference type="EMBL" id="CP035491">
    <property type="protein sequence ID" value="QAY73073.1"/>
    <property type="molecule type" value="Genomic_DNA"/>
</dbReference>
<reference evidence="1 2" key="1">
    <citation type="submission" date="2019-01" db="EMBL/GenBank/DDBJ databases">
        <title>Genome sequencing of strain FW100M-8.</title>
        <authorList>
            <person name="Heo J."/>
            <person name="Kim S.-J."/>
            <person name="Kim J.-S."/>
            <person name="Hong S.-B."/>
            <person name="Kwon S.-W."/>
        </authorList>
    </citation>
    <scope>NUCLEOTIDE SEQUENCE [LARGE SCALE GENOMIC DNA]</scope>
    <source>
        <strain evidence="1 2">FW100M-8</strain>
    </source>
</reference>
<gene>
    <name evidence="1" type="ORF">ET445_06630</name>
</gene>